<feature type="domain" description="Aminoglycoside phosphotransferase" evidence="1">
    <location>
        <begin position="27"/>
        <end position="249"/>
    </location>
</feature>
<dbReference type="Proteomes" id="UP001139347">
    <property type="component" value="Unassembled WGS sequence"/>
</dbReference>
<name>A0A9X1WTC5_9BACL</name>
<dbReference type="Gene3D" id="3.90.1200.10">
    <property type="match status" value="1"/>
</dbReference>
<proteinExistence type="predicted"/>
<dbReference type="PANTHER" id="PTHR21310">
    <property type="entry name" value="AMINOGLYCOSIDE PHOSPHOTRANSFERASE-RELATED-RELATED"/>
    <property type="match status" value="1"/>
</dbReference>
<dbReference type="RefSeq" id="WP_244728855.1">
    <property type="nucleotide sequence ID" value="NZ_JALIRP010000010.1"/>
</dbReference>
<dbReference type="InterPro" id="IPR041726">
    <property type="entry name" value="ACAD10_11_N"/>
</dbReference>
<comment type="caution">
    <text evidence="2">The sequence shown here is derived from an EMBL/GenBank/DDBJ whole genome shotgun (WGS) entry which is preliminary data.</text>
</comment>
<accession>A0A9X1WTC5</accession>
<organism evidence="2 3">
    <name type="scientific">Paenibacillus mangrovi</name>
    <dbReference type="NCBI Taxonomy" id="2931978"/>
    <lineage>
        <taxon>Bacteria</taxon>
        <taxon>Bacillati</taxon>
        <taxon>Bacillota</taxon>
        <taxon>Bacilli</taxon>
        <taxon>Bacillales</taxon>
        <taxon>Paenibacillaceae</taxon>
        <taxon>Paenibacillus</taxon>
    </lineage>
</organism>
<dbReference type="SUPFAM" id="SSF56112">
    <property type="entry name" value="Protein kinase-like (PK-like)"/>
    <property type="match status" value="1"/>
</dbReference>
<dbReference type="InterPro" id="IPR051678">
    <property type="entry name" value="AGP_Transferase"/>
</dbReference>
<dbReference type="CDD" id="cd05154">
    <property type="entry name" value="ACAD10_11_N-like"/>
    <property type="match status" value="1"/>
</dbReference>
<evidence type="ECO:0000313" key="3">
    <source>
        <dbReference type="Proteomes" id="UP001139347"/>
    </source>
</evidence>
<dbReference type="Pfam" id="PF01636">
    <property type="entry name" value="APH"/>
    <property type="match status" value="1"/>
</dbReference>
<sequence length="304" mass="34777">MTQERWEQIARFVEPGARLLRSVELKGGVSAQVTMLEIEKTDGRTKKLVVRQHGAADRRKNPHIARDEFRLLLGLRNAGLPVPQPYAYDETEGSAGTPYIVTEFVDGKVEMAPQDVSDAMLLSADTLFDIHQVDWKRHSLDFLPRQRDWCSAKLDKRPVQPDESLCESQIRDVLESAWPLPQHNQDVLLHGDYWPGNIMWKDGRMIAVIDWEDAAIGDPLSDLANSRLEMLWAYGADAMERFTHQYLQRNPHTDVSALPYWDLFAALKPASSLSDWGLDPGTEQTMRQRHRWFTDQAFAQIDAN</sequence>
<keyword evidence="3" id="KW-1185">Reference proteome</keyword>
<dbReference type="AlphaFoldDB" id="A0A9X1WTC5"/>
<reference evidence="2" key="1">
    <citation type="submission" date="2022-04" db="EMBL/GenBank/DDBJ databases">
        <title>Paenibacillus mangrovi sp. nov., a novel endophytic bacterium isolated from bark of Kandelia candel.</title>
        <authorList>
            <person name="Tuo L."/>
        </authorList>
    </citation>
    <scope>NUCLEOTIDE SEQUENCE</scope>
    <source>
        <strain evidence="2">KQZ6P-2</strain>
    </source>
</reference>
<gene>
    <name evidence="2" type="ORF">MUG84_21640</name>
</gene>
<protein>
    <submittedName>
        <fullName evidence="2">Phosphotransferase family protein</fullName>
    </submittedName>
</protein>
<dbReference type="EMBL" id="JALIRP010000010">
    <property type="protein sequence ID" value="MCJ8014321.1"/>
    <property type="molecule type" value="Genomic_DNA"/>
</dbReference>
<evidence type="ECO:0000259" key="1">
    <source>
        <dbReference type="Pfam" id="PF01636"/>
    </source>
</evidence>
<dbReference type="InterPro" id="IPR002575">
    <property type="entry name" value="Aminoglycoside_PTrfase"/>
</dbReference>
<dbReference type="InterPro" id="IPR011009">
    <property type="entry name" value="Kinase-like_dom_sf"/>
</dbReference>
<dbReference type="Gene3D" id="3.30.200.20">
    <property type="entry name" value="Phosphorylase Kinase, domain 1"/>
    <property type="match status" value="1"/>
</dbReference>
<evidence type="ECO:0000313" key="2">
    <source>
        <dbReference type="EMBL" id="MCJ8014321.1"/>
    </source>
</evidence>